<dbReference type="PROSITE" id="PS52016">
    <property type="entry name" value="TONB_DEPENDENT_REC_3"/>
    <property type="match status" value="1"/>
</dbReference>
<keyword evidence="10" id="KW-0675">Receptor</keyword>
<dbReference type="SUPFAM" id="SSF56935">
    <property type="entry name" value="Porins"/>
    <property type="match status" value="1"/>
</dbReference>
<dbReference type="Proteomes" id="UP001500167">
    <property type="component" value="Unassembled WGS sequence"/>
</dbReference>
<evidence type="ECO:0000256" key="5">
    <source>
        <dbReference type="ARBA" id="ARBA00023237"/>
    </source>
</evidence>
<keyword evidence="6" id="KW-1134">Transmembrane beta strand</keyword>
<dbReference type="InterPro" id="IPR000531">
    <property type="entry name" value="Beta-barrel_TonB"/>
</dbReference>
<dbReference type="InterPro" id="IPR012910">
    <property type="entry name" value="Plug_dom"/>
</dbReference>
<dbReference type="NCBIfam" id="TIGR04056">
    <property type="entry name" value="OMP_RagA_SusC"/>
    <property type="match status" value="1"/>
</dbReference>
<keyword evidence="1 6" id="KW-0813">Transport</keyword>
<dbReference type="Gene3D" id="2.60.40.1120">
    <property type="entry name" value="Carboxypeptidase-like, regulatory domain"/>
    <property type="match status" value="1"/>
</dbReference>
<dbReference type="EMBL" id="BAAAZK010000006">
    <property type="protein sequence ID" value="GAA4175873.1"/>
    <property type="molecule type" value="Genomic_DNA"/>
</dbReference>
<evidence type="ECO:0000313" key="10">
    <source>
        <dbReference type="EMBL" id="GAA4175873.1"/>
    </source>
</evidence>
<feature type="domain" description="Secretin/TonB short N-terminal" evidence="9">
    <location>
        <begin position="67"/>
        <end position="118"/>
    </location>
</feature>
<feature type="chain" id="PRO_5046534729" evidence="8">
    <location>
        <begin position="39"/>
        <end position="1157"/>
    </location>
</feature>
<keyword evidence="8" id="KW-0732">Signal</keyword>
<evidence type="ECO:0000256" key="8">
    <source>
        <dbReference type="SAM" id="SignalP"/>
    </source>
</evidence>
<evidence type="ECO:0000313" key="11">
    <source>
        <dbReference type="Proteomes" id="UP001500167"/>
    </source>
</evidence>
<evidence type="ECO:0000259" key="9">
    <source>
        <dbReference type="SMART" id="SM00965"/>
    </source>
</evidence>
<gene>
    <name evidence="10" type="ORF">GCM10022218_22360</name>
</gene>
<keyword evidence="11" id="KW-1185">Reference proteome</keyword>
<keyword evidence="6" id="KW-0812">Transmembrane</keyword>
<keyword evidence="4 6" id="KW-0472">Membrane</keyword>
<keyword evidence="2" id="KW-0410">Iron transport</keyword>
<dbReference type="Pfam" id="PF07660">
    <property type="entry name" value="STN"/>
    <property type="match status" value="1"/>
</dbReference>
<dbReference type="Gene3D" id="3.55.50.30">
    <property type="match status" value="1"/>
</dbReference>
<dbReference type="NCBIfam" id="TIGR04057">
    <property type="entry name" value="SusC_RagA_signa"/>
    <property type="match status" value="1"/>
</dbReference>
<feature type="signal peptide" evidence="8">
    <location>
        <begin position="1"/>
        <end position="38"/>
    </location>
</feature>
<protein>
    <submittedName>
        <fullName evidence="10">TonB-dependent receptor</fullName>
    </submittedName>
</protein>
<comment type="similarity">
    <text evidence="6 7">Belongs to the TonB-dependent receptor family.</text>
</comment>
<evidence type="ECO:0000256" key="7">
    <source>
        <dbReference type="RuleBase" id="RU003357"/>
    </source>
</evidence>
<dbReference type="Pfam" id="PF13715">
    <property type="entry name" value="CarbopepD_reg_2"/>
    <property type="match status" value="1"/>
</dbReference>
<keyword evidence="7" id="KW-0798">TonB box</keyword>
<reference evidence="11" key="1">
    <citation type="journal article" date="2019" name="Int. J. Syst. Evol. Microbiol.">
        <title>The Global Catalogue of Microorganisms (GCM) 10K type strain sequencing project: providing services to taxonomists for standard genome sequencing and annotation.</title>
        <authorList>
            <consortium name="The Broad Institute Genomics Platform"/>
            <consortium name="The Broad Institute Genome Sequencing Center for Infectious Disease"/>
            <person name="Wu L."/>
            <person name="Ma J."/>
        </authorList>
    </citation>
    <scope>NUCLEOTIDE SEQUENCE [LARGE SCALE GENOMIC DNA]</scope>
    <source>
        <strain evidence="11">JCM 16722</strain>
    </source>
</reference>
<dbReference type="InterPro" id="IPR023997">
    <property type="entry name" value="TonB-dep_OMP_SusC/RagA_CS"/>
</dbReference>
<dbReference type="InterPro" id="IPR037066">
    <property type="entry name" value="Plug_dom_sf"/>
</dbReference>
<dbReference type="SUPFAM" id="SSF49464">
    <property type="entry name" value="Carboxypeptidase regulatory domain-like"/>
    <property type="match status" value="1"/>
</dbReference>
<keyword evidence="3" id="KW-0408">Iron</keyword>
<organism evidence="10 11">
    <name type="scientific">Sphingobacterium ginsenosidimutans</name>
    <dbReference type="NCBI Taxonomy" id="687845"/>
    <lineage>
        <taxon>Bacteria</taxon>
        <taxon>Pseudomonadati</taxon>
        <taxon>Bacteroidota</taxon>
        <taxon>Sphingobacteriia</taxon>
        <taxon>Sphingobacteriales</taxon>
        <taxon>Sphingobacteriaceae</taxon>
        <taxon>Sphingobacterium</taxon>
    </lineage>
</organism>
<evidence type="ECO:0000256" key="3">
    <source>
        <dbReference type="ARBA" id="ARBA00023004"/>
    </source>
</evidence>
<proteinExistence type="inferred from homology"/>
<evidence type="ECO:0000256" key="6">
    <source>
        <dbReference type="PROSITE-ProRule" id="PRU01360"/>
    </source>
</evidence>
<evidence type="ECO:0000256" key="4">
    <source>
        <dbReference type="ARBA" id="ARBA00023136"/>
    </source>
</evidence>
<keyword evidence="5 6" id="KW-0998">Cell outer membrane</keyword>
<comment type="caution">
    <text evidence="10">The sequence shown here is derived from an EMBL/GenBank/DDBJ whole genome shotgun (WGS) entry which is preliminary data.</text>
</comment>
<comment type="subcellular location">
    <subcellularLocation>
        <location evidence="6">Cell outer membrane</location>
        <topology evidence="6">Multi-pass membrane protein</topology>
    </subcellularLocation>
</comment>
<dbReference type="InterPro" id="IPR039426">
    <property type="entry name" value="TonB-dep_rcpt-like"/>
</dbReference>
<name>A0ABP8A1Y1_9SPHI</name>
<dbReference type="SMART" id="SM00965">
    <property type="entry name" value="STN"/>
    <property type="match status" value="1"/>
</dbReference>
<keyword evidence="2" id="KW-0406">Ion transport</keyword>
<dbReference type="Gene3D" id="2.170.130.10">
    <property type="entry name" value="TonB-dependent receptor, plug domain"/>
    <property type="match status" value="1"/>
</dbReference>
<dbReference type="InterPro" id="IPR023996">
    <property type="entry name" value="TonB-dep_OMP_SusC/RagA"/>
</dbReference>
<dbReference type="Pfam" id="PF07715">
    <property type="entry name" value="Plug"/>
    <property type="match status" value="1"/>
</dbReference>
<accession>A0ABP8A1Y1</accession>
<sequence>MKRQEKDRGFRIPPAFKTLCMIKLSTLSLLSIALGAHASGTAQTVNLSLKKVRVEKVLQEISKQTDLRFFYDEKLLNSLQPVSIQMDHGPIQQALSKVFKGQNLTYQILNNTIVISEKQRTDIEITGIVRSTESALAGVTVSVEGHTTLSTKTDANGQFKLRVPENAVLVFQYMGYTTERVQIGSQRTVNVTLQASNSQLDEVVVVGYGTQRKVNLTGAVDMISSKQLESRPIANLGAGLQGLIPNLNITTSNGRASTNPEFNVRGFTSLNGGAPLILVDNIPYSPDEVARINPNDVESVSVLKDAASAAIYGARGGFGVVLITTKKAKSGQLDVNFSTNVGYRTLGKLPEFITDPYEVMAIKHEAGKPLYNSYPESAREYAKKRSLDPSLPAVTLSDNGQDWVYTGSTDWLKEAYNKTAPTYNANLSIAKKSDKIGYYLSSDYYRQDGLLKYGNDIYKRYNVRGKVDFDVTDWLQVSNNTLLTSMNYDTPVVLDAGDSFFWRVNRTNSLDVPRNPDGSWTRAGAQVLGSLQEGGRNDNRINEFVTTFSAKAALIKGIWDLNADATFRRSSGLKRSYDVPSKYKTGPEAILTPTFSNTYARNENDLTRYNVYNIYTDFHKNFGDHYIQALAGYNQEYNYNNYNYIQALNLISTTVPSIGSATGNISKDERIKDWAVQGIFARISYSYKDKYLAEFNGRFDGSSRFPKNNRWGFFPSASAGWVISKENFFEPVKNALAMDFLKIRGSYGSLGNQLFRYDSDFPYYDTYPYMPIMDNKLADYILGNGKPPAVYAPRAVSDNFTWETIQTVNAGIDMNFFSNKLGVNFDKYTRYTNDMLVPGKELPGPFGTKIPVQNAGDLKTKGWELRLSWRDSKELSGSPFWYNVAFTLADSRSWITRFDNPTKSLGDQWDRNYVGREIGEIWGADITGFFEDDAAAAASKQSAMGTDDQSYKFYAGDPVFADRNGDGKVDMGKKTVDDAGDMHIVGNNSARLPYSLDLSTGWKGFDLRVFLQGIGKRDWYPGASNIYFWGVYAQPWTNPTVQNGDHWKSKDEPGYFPAVRAYSAEDNYQQLGIPNKRYMQNGAYMRVKNLTLGYTLPESVLQRIKLRKVRFFFSAENVFEISHIKVKLDPESIGSGNRAQAAYPFQRTYTFGLNVNL</sequence>
<evidence type="ECO:0000256" key="2">
    <source>
        <dbReference type="ARBA" id="ARBA00022496"/>
    </source>
</evidence>
<evidence type="ECO:0000256" key="1">
    <source>
        <dbReference type="ARBA" id="ARBA00022448"/>
    </source>
</evidence>
<dbReference type="InterPro" id="IPR008969">
    <property type="entry name" value="CarboxyPept-like_regulatory"/>
</dbReference>
<dbReference type="InterPro" id="IPR011662">
    <property type="entry name" value="Secretin/TonB_short_N"/>
</dbReference>
<dbReference type="Pfam" id="PF00593">
    <property type="entry name" value="TonB_dep_Rec_b-barrel"/>
    <property type="match status" value="1"/>
</dbReference>